<dbReference type="EMBL" id="SCWC02000004">
    <property type="protein sequence ID" value="KAA1039300.1"/>
    <property type="molecule type" value="Genomic_DNA"/>
</dbReference>
<gene>
    <name evidence="2" type="ORF">ERX35_006930</name>
</gene>
<feature type="transmembrane region" description="Helical" evidence="1">
    <location>
        <begin position="72"/>
        <end position="96"/>
    </location>
</feature>
<evidence type="ECO:0000313" key="3">
    <source>
        <dbReference type="Proteomes" id="UP000295735"/>
    </source>
</evidence>
<proteinExistence type="predicted"/>
<organism evidence="2 3">
    <name type="scientific">Macrococcus equipercicus</name>
    <dbReference type="NCBI Taxonomy" id="69967"/>
    <lineage>
        <taxon>Bacteria</taxon>
        <taxon>Bacillati</taxon>
        <taxon>Bacillota</taxon>
        <taxon>Bacilli</taxon>
        <taxon>Bacillales</taxon>
        <taxon>Staphylococcaceae</taxon>
        <taxon>Macrococcus</taxon>
    </lineage>
</organism>
<keyword evidence="1" id="KW-1133">Transmembrane helix</keyword>
<comment type="caution">
    <text evidence="2">The sequence shown here is derived from an EMBL/GenBank/DDBJ whole genome shotgun (WGS) entry which is preliminary data.</text>
</comment>
<keyword evidence="1" id="KW-0472">Membrane</keyword>
<feature type="transmembrane region" description="Helical" evidence="1">
    <location>
        <begin position="27"/>
        <end position="52"/>
    </location>
</feature>
<protein>
    <recommendedName>
        <fullName evidence="4">Poly-beta-1,6-N-acetyl-D-glucosamine biosynthesis protein PgaD</fullName>
    </recommendedName>
</protein>
<evidence type="ECO:0000313" key="2">
    <source>
        <dbReference type="EMBL" id="KAA1039300.1"/>
    </source>
</evidence>
<keyword evidence="1" id="KW-0812">Transmembrane</keyword>
<evidence type="ECO:0000256" key="1">
    <source>
        <dbReference type="SAM" id="Phobius"/>
    </source>
</evidence>
<dbReference type="RefSeq" id="WP_149459194.1">
    <property type="nucleotide sequence ID" value="NZ_SCWC02000004.1"/>
</dbReference>
<name>A0ABQ6R865_9STAP</name>
<reference evidence="2 3" key="1">
    <citation type="submission" date="2019-09" db="EMBL/GenBank/DDBJ databases">
        <authorList>
            <person name="Mazhar S."/>
            <person name="Altermann E."/>
            <person name="Hill C."/>
            <person name="Mcauliffe O."/>
        </authorList>
    </citation>
    <scope>NUCLEOTIDE SEQUENCE [LARGE SCALE GENOMIC DNA]</scope>
    <source>
        <strain evidence="2 3">ATCC 51831</strain>
    </source>
</reference>
<sequence length="152" mass="18123">MVKSRQRKQRRNDLIVRTKKNPVIETVLFILSILLWFYVLYAVTFFVAAFFNLPVDIVNIVKIILNLKNKDIISFSLSLLYYTIFIFGALYFWGLYNKLRYGRLNRRKYPGPTTEEELMQLDYISHDIYIQLQQAKTITFKQNPLVDKKVKS</sequence>
<dbReference type="Proteomes" id="UP000295735">
    <property type="component" value="Unassembled WGS sequence"/>
</dbReference>
<keyword evidence="3" id="KW-1185">Reference proteome</keyword>
<accession>A0ABQ6R865</accession>
<evidence type="ECO:0008006" key="4">
    <source>
        <dbReference type="Google" id="ProtNLM"/>
    </source>
</evidence>